<evidence type="ECO:0000313" key="2">
    <source>
        <dbReference type="Proteomes" id="UP000235015"/>
    </source>
</evidence>
<name>A0A2N6CWB5_9GAMM</name>
<dbReference type="AlphaFoldDB" id="A0A2N6CWB5"/>
<organism evidence="1 2">
    <name type="scientific">Sedimenticola selenatireducens</name>
    <dbReference type="NCBI Taxonomy" id="191960"/>
    <lineage>
        <taxon>Bacteria</taxon>
        <taxon>Pseudomonadati</taxon>
        <taxon>Pseudomonadota</taxon>
        <taxon>Gammaproteobacteria</taxon>
        <taxon>Chromatiales</taxon>
        <taxon>Sedimenticolaceae</taxon>
        <taxon>Sedimenticola</taxon>
    </lineage>
</organism>
<dbReference type="EMBL" id="PKUN01000014">
    <property type="protein sequence ID" value="PLX61550.1"/>
    <property type="molecule type" value="Genomic_DNA"/>
</dbReference>
<comment type="caution">
    <text evidence="1">The sequence shown here is derived from an EMBL/GenBank/DDBJ whole genome shotgun (WGS) entry which is preliminary data.</text>
</comment>
<reference evidence="1 2" key="1">
    <citation type="submission" date="2017-11" db="EMBL/GenBank/DDBJ databases">
        <title>Genome-resolved metagenomics identifies genetic mobility, metabolic interactions, and unexpected diversity in perchlorate-reducing communities.</title>
        <authorList>
            <person name="Barnum T.P."/>
            <person name="Figueroa I.A."/>
            <person name="Carlstrom C.I."/>
            <person name="Lucas L.N."/>
            <person name="Engelbrektson A.L."/>
            <person name="Coates J.D."/>
        </authorList>
    </citation>
    <scope>NUCLEOTIDE SEQUENCE [LARGE SCALE GENOMIC DNA]</scope>
    <source>
        <strain evidence="1">BM301</strain>
    </source>
</reference>
<proteinExistence type="predicted"/>
<dbReference type="RefSeq" id="WP_273439251.1">
    <property type="nucleotide sequence ID" value="NZ_CAXXYC010000004.1"/>
</dbReference>
<gene>
    <name evidence="1" type="ORF">C0630_10305</name>
</gene>
<dbReference type="Proteomes" id="UP000235015">
    <property type="component" value="Unassembled WGS sequence"/>
</dbReference>
<sequence length="135" mass="15820">MKIFLPRVPSATTNRELRRLIGEVLKKRFHVPFTQWPSIGSCDVLQFQDGNGVVEYHGLVSIFPDEAGSWFITHFKQQRLHDQLLSAREFMDRKRNPERIGSESDRRRPNLQITRVLSSSPTLRDIDHFLRRHGV</sequence>
<evidence type="ECO:0000313" key="1">
    <source>
        <dbReference type="EMBL" id="PLX61550.1"/>
    </source>
</evidence>
<accession>A0A2N6CWB5</accession>
<protein>
    <submittedName>
        <fullName evidence="1">Uncharacterized protein</fullName>
    </submittedName>
</protein>